<comment type="caution">
    <text evidence="1">The sequence shown here is derived from an EMBL/GenBank/DDBJ whole genome shotgun (WGS) entry which is preliminary data.</text>
</comment>
<accession>A0A565AY70</accession>
<feature type="non-terminal residue" evidence="1">
    <location>
        <position position="53"/>
    </location>
</feature>
<dbReference type="Proteomes" id="UP000489600">
    <property type="component" value="Unassembled WGS sequence"/>
</dbReference>
<dbReference type="EMBL" id="CABITT030000002">
    <property type="protein sequence ID" value="VVA94050.1"/>
    <property type="molecule type" value="Genomic_DNA"/>
</dbReference>
<reference evidence="1" key="1">
    <citation type="submission" date="2019-07" db="EMBL/GenBank/DDBJ databases">
        <authorList>
            <person name="Dittberner H."/>
        </authorList>
    </citation>
    <scope>NUCLEOTIDE SEQUENCE [LARGE SCALE GENOMIC DNA]</scope>
</reference>
<name>A0A565AY70_9BRAS</name>
<organism evidence="1 2">
    <name type="scientific">Arabis nemorensis</name>
    <dbReference type="NCBI Taxonomy" id="586526"/>
    <lineage>
        <taxon>Eukaryota</taxon>
        <taxon>Viridiplantae</taxon>
        <taxon>Streptophyta</taxon>
        <taxon>Embryophyta</taxon>
        <taxon>Tracheophyta</taxon>
        <taxon>Spermatophyta</taxon>
        <taxon>Magnoliopsida</taxon>
        <taxon>eudicotyledons</taxon>
        <taxon>Gunneridae</taxon>
        <taxon>Pentapetalae</taxon>
        <taxon>rosids</taxon>
        <taxon>malvids</taxon>
        <taxon>Brassicales</taxon>
        <taxon>Brassicaceae</taxon>
        <taxon>Arabideae</taxon>
        <taxon>Arabis</taxon>
    </lineage>
</organism>
<evidence type="ECO:0000313" key="2">
    <source>
        <dbReference type="Proteomes" id="UP000489600"/>
    </source>
</evidence>
<protein>
    <submittedName>
        <fullName evidence="1">Uncharacterized protein</fullName>
    </submittedName>
</protein>
<dbReference type="AlphaFoldDB" id="A0A565AY70"/>
<gene>
    <name evidence="1" type="ORF">ANE_LOCUS4495</name>
</gene>
<keyword evidence="2" id="KW-1185">Reference proteome</keyword>
<proteinExistence type="predicted"/>
<evidence type="ECO:0000313" key="1">
    <source>
        <dbReference type="EMBL" id="VVA94050.1"/>
    </source>
</evidence>
<sequence>MEERLGHELLLLSVSNPSERLGQASVGWSVDTIFTKRNMSISAYVDEKKKESW</sequence>